<evidence type="ECO:0000259" key="2">
    <source>
        <dbReference type="Pfam" id="PF13304"/>
    </source>
</evidence>
<gene>
    <name evidence="4" type="ORF">FA014_02725</name>
</gene>
<dbReference type="InterPro" id="IPR022602">
    <property type="entry name" value="DUF2813"/>
</dbReference>
<dbReference type="InterPro" id="IPR003959">
    <property type="entry name" value="ATPase_AAA_core"/>
</dbReference>
<evidence type="ECO:0000259" key="3">
    <source>
        <dbReference type="Pfam" id="PF20469"/>
    </source>
</evidence>
<dbReference type="GO" id="GO:0005524">
    <property type="term" value="F:ATP binding"/>
    <property type="evidence" value="ECO:0007669"/>
    <property type="project" value="InterPro"/>
</dbReference>
<dbReference type="Proteomes" id="UP000308121">
    <property type="component" value="Unassembled WGS sequence"/>
</dbReference>
<feature type="domain" description="OLD protein-like TOPRIM" evidence="3">
    <location>
        <begin position="409"/>
        <end position="472"/>
    </location>
</feature>
<proteinExistence type="predicted"/>
<dbReference type="GO" id="GO:0016887">
    <property type="term" value="F:ATP hydrolysis activity"/>
    <property type="evidence" value="ECO:0007669"/>
    <property type="project" value="InterPro"/>
</dbReference>
<dbReference type="InterPro" id="IPR034139">
    <property type="entry name" value="TOPRIM_OLD"/>
</dbReference>
<dbReference type="Pfam" id="PF20469">
    <property type="entry name" value="OLD-like_TOPRIM"/>
    <property type="match status" value="1"/>
</dbReference>
<dbReference type="EMBL" id="SZYE01000009">
    <property type="protein sequence ID" value="TKR27003.1"/>
    <property type="molecule type" value="Genomic_DNA"/>
</dbReference>
<dbReference type="Pfam" id="PF11398">
    <property type="entry name" value="DUF2813"/>
    <property type="match status" value="1"/>
</dbReference>
<evidence type="ECO:0000256" key="1">
    <source>
        <dbReference type="SAM" id="MobiDB-lite"/>
    </source>
</evidence>
<organism evidence="4 5">
    <name type="scientific">Cellulomonas hominis</name>
    <dbReference type="NCBI Taxonomy" id="156981"/>
    <lineage>
        <taxon>Bacteria</taxon>
        <taxon>Bacillati</taxon>
        <taxon>Actinomycetota</taxon>
        <taxon>Actinomycetes</taxon>
        <taxon>Micrococcales</taxon>
        <taxon>Cellulomonadaceae</taxon>
        <taxon>Cellulomonas</taxon>
    </lineage>
</organism>
<comment type="caution">
    <text evidence="4">The sequence shown here is derived from an EMBL/GenBank/DDBJ whole genome shotgun (WGS) entry which is preliminary data.</text>
</comment>
<dbReference type="InterPro" id="IPR051396">
    <property type="entry name" value="Bact_Antivir_Def_Nuclease"/>
</dbReference>
<dbReference type="AlphaFoldDB" id="A0A7Z8K1G2"/>
<feature type="region of interest" description="Disordered" evidence="1">
    <location>
        <begin position="552"/>
        <end position="576"/>
    </location>
</feature>
<dbReference type="PANTHER" id="PTHR43581:SF4">
    <property type="entry name" value="ATP_GTP PHOSPHATASE"/>
    <property type="match status" value="1"/>
</dbReference>
<evidence type="ECO:0000313" key="4">
    <source>
        <dbReference type="EMBL" id="TKR27003.1"/>
    </source>
</evidence>
<accession>A0A7Z8K1G2</accession>
<evidence type="ECO:0000313" key="5">
    <source>
        <dbReference type="Proteomes" id="UP000308121"/>
    </source>
</evidence>
<reference evidence="4 5" key="1">
    <citation type="submission" date="2019-05" db="EMBL/GenBank/DDBJ databases">
        <title>Genome sequence of Cellulomonas hominis strain CS1.</title>
        <authorList>
            <person name="Belmont J."/>
            <person name="Maclea K.S."/>
        </authorList>
    </citation>
    <scope>NUCLEOTIDE SEQUENCE [LARGE SCALE GENOMIC DNA]</scope>
    <source>
        <strain evidence="4 5">CS1</strain>
    </source>
</reference>
<dbReference type="Gene3D" id="3.40.50.300">
    <property type="entry name" value="P-loop containing nucleotide triphosphate hydrolases"/>
    <property type="match status" value="1"/>
</dbReference>
<dbReference type="PANTHER" id="PTHR43581">
    <property type="entry name" value="ATP/GTP PHOSPHATASE"/>
    <property type="match status" value="1"/>
</dbReference>
<dbReference type="SUPFAM" id="SSF52540">
    <property type="entry name" value="P-loop containing nucleoside triphosphate hydrolases"/>
    <property type="match status" value="1"/>
</dbReference>
<dbReference type="CDD" id="cd01026">
    <property type="entry name" value="TOPRIM_OLD"/>
    <property type="match status" value="1"/>
</dbReference>
<sequence length="681" mass="74745">MQLERVRACGFRSLGPDPVELELTDLTCLIGPNGSGKTAFLHGLARMFSIDPSLRKVVASDFHVPASDAAGAGAARQLWIEAHFTLPELADGATKHSTVPPFLRVMRMTSPDGPPELRIRLEADLDEEGEVTANLFHVLAADQDGDPTHKSLVNPHDRRAIQVHYVPARRDPGDHVSYAASTLLGRLLRSAEWDKSREVALDHARKLSEELADNPGVVTVNTKLKHAWTQLHKDAFLSSTNLSFMSGELERVLSQVSLEFSPGPSEPEVSFTRLSDGQQSLLYISLALAVHAVGREVLAGKDIGFRANVLQPAVFTLFAVEEPENSLSPHYLGRVLDELQEVVKGSDAQAVVATHSPSLMRRVQPEQVRYLRLDDERCTHVEHVHMPAKADTAHKFVREALHAYPELYFSQLVVLGEGDSEEIVLPAVLRAQDLGADAAAVSVVPLGGRHVNHFWSLLNGLNIPHVTLLDLDLGRYHGGWGQIRYAANQLLEHRREGLAFNSADVAALPRSGTTRCATGLKWIQMLEGHDVFFSSPLDLDFSMLQALPEAYPMPSQEDAHEEAPDGDEELDGQGEVDESVGHTDIDAADEDFDEQQREAELLEKKTVVAVLGTHGDAGAYTEDERGLFHPYNRLFKVGSKPANHLEALAVLGSSTRLKEAMPPELARLSQRVKQLVEGRAT</sequence>
<feature type="domain" description="ATPase AAA-type core" evidence="2">
    <location>
        <begin position="257"/>
        <end position="360"/>
    </location>
</feature>
<name>A0A7Z8K1G2_9CELL</name>
<dbReference type="InterPro" id="IPR027417">
    <property type="entry name" value="P-loop_NTPase"/>
</dbReference>
<dbReference type="OrthoDB" id="104167at2"/>
<protein>
    <submittedName>
        <fullName evidence="4">DUF2813 domain-containing protein</fullName>
    </submittedName>
</protein>
<feature type="compositionally biased region" description="Acidic residues" evidence="1">
    <location>
        <begin position="564"/>
        <end position="576"/>
    </location>
</feature>
<dbReference type="Pfam" id="PF13304">
    <property type="entry name" value="AAA_21"/>
    <property type="match status" value="1"/>
</dbReference>